<dbReference type="PANTHER" id="PTHR42711">
    <property type="entry name" value="ABC TRANSPORTER ATP-BINDING PROTEIN"/>
    <property type="match status" value="1"/>
</dbReference>
<dbReference type="Pfam" id="PF00005">
    <property type="entry name" value="ABC_tran"/>
    <property type="match status" value="1"/>
</dbReference>
<keyword evidence="6" id="KW-1278">Translocase</keyword>
<evidence type="ECO:0000256" key="1">
    <source>
        <dbReference type="ARBA" id="ARBA00004236"/>
    </source>
</evidence>
<dbReference type="InterPro" id="IPR003439">
    <property type="entry name" value="ABC_transporter-like_ATP-bd"/>
</dbReference>
<dbReference type="PANTHER" id="PTHR42711:SF19">
    <property type="entry name" value="DOXORUBICIN RESISTANCE ATP-BINDING PROTEIN DRRA"/>
    <property type="match status" value="1"/>
</dbReference>
<dbReference type="PROSITE" id="PS00211">
    <property type="entry name" value="ABC_TRANSPORTER_1"/>
    <property type="match status" value="1"/>
</dbReference>
<comment type="subcellular location">
    <subcellularLocation>
        <location evidence="1">Cell membrane</location>
    </subcellularLocation>
</comment>
<sequence>MKQSAIEISGLRKSFGKQTVLSGVDLTVPAGTVFALLGPNGAGKTTLINIMSTLVSPDEGKVNVGGYDVLTERDQVKQNISLTGQFAAVDEVLSAEENLRMIGRLSGLTAAQSRLRTMELLKAFDLVDAAKKRVKTFSGGMRRRLDLAISLVVSRPVIFLDEPTTGLDTISRRALWDIISQLARQGRTIFLTTQYLEEADQLADQIAVINGGRIVASGSAEQLKARVGGEVIELLNAHDEVIHTVPTTGSIQDISRTLNDLAHSVPPGTRVNIRRPSMDDVFVALTANKKEVLHV</sequence>
<evidence type="ECO:0000256" key="2">
    <source>
        <dbReference type="ARBA" id="ARBA00022448"/>
    </source>
</evidence>
<proteinExistence type="predicted"/>
<evidence type="ECO:0000256" key="7">
    <source>
        <dbReference type="ARBA" id="ARBA00023136"/>
    </source>
</evidence>
<dbReference type="AlphaFoldDB" id="A0A1I2BI92"/>
<dbReference type="Proteomes" id="UP000198855">
    <property type="component" value="Unassembled WGS sequence"/>
</dbReference>
<keyword evidence="2" id="KW-0813">Transport</keyword>
<dbReference type="InterPro" id="IPR027417">
    <property type="entry name" value="P-loop_NTPase"/>
</dbReference>
<keyword evidence="3" id="KW-1003">Cell membrane</keyword>
<protein>
    <submittedName>
        <fullName evidence="9">ABC-2 type transport system ATP-binding protein</fullName>
    </submittedName>
</protein>
<evidence type="ECO:0000256" key="6">
    <source>
        <dbReference type="ARBA" id="ARBA00022967"/>
    </source>
</evidence>
<keyword evidence="4" id="KW-0547">Nucleotide-binding</keyword>
<name>A0A1I2BI92_9BACL</name>
<evidence type="ECO:0000313" key="10">
    <source>
        <dbReference type="Proteomes" id="UP000198855"/>
    </source>
</evidence>
<dbReference type="PROSITE" id="PS50893">
    <property type="entry name" value="ABC_TRANSPORTER_2"/>
    <property type="match status" value="1"/>
</dbReference>
<dbReference type="SMART" id="SM00382">
    <property type="entry name" value="AAA"/>
    <property type="match status" value="1"/>
</dbReference>
<dbReference type="STRING" id="1045775.SAMN05216378_3538"/>
<dbReference type="SUPFAM" id="SSF52540">
    <property type="entry name" value="P-loop containing nucleoside triphosphate hydrolases"/>
    <property type="match status" value="1"/>
</dbReference>
<organism evidence="9 10">
    <name type="scientific">Paenibacillus catalpae</name>
    <dbReference type="NCBI Taxonomy" id="1045775"/>
    <lineage>
        <taxon>Bacteria</taxon>
        <taxon>Bacillati</taxon>
        <taxon>Bacillota</taxon>
        <taxon>Bacilli</taxon>
        <taxon>Bacillales</taxon>
        <taxon>Paenibacillaceae</taxon>
        <taxon>Paenibacillus</taxon>
    </lineage>
</organism>
<accession>A0A1I2BI92</accession>
<keyword evidence="10" id="KW-1185">Reference proteome</keyword>
<dbReference type="OrthoDB" id="9804819at2"/>
<keyword evidence="5 9" id="KW-0067">ATP-binding</keyword>
<dbReference type="InterPro" id="IPR003593">
    <property type="entry name" value="AAA+_ATPase"/>
</dbReference>
<reference evidence="10" key="1">
    <citation type="submission" date="2016-10" db="EMBL/GenBank/DDBJ databases">
        <authorList>
            <person name="Varghese N."/>
            <person name="Submissions S."/>
        </authorList>
    </citation>
    <scope>NUCLEOTIDE SEQUENCE [LARGE SCALE GENOMIC DNA]</scope>
    <source>
        <strain evidence="10">CGMCC 1.10784</strain>
    </source>
</reference>
<evidence type="ECO:0000259" key="8">
    <source>
        <dbReference type="PROSITE" id="PS50893"/>
    </source>
</evidence>
<dbReference type="GO" id="GO:0005524">
    <property type="term" value="F:ATP binding"/>
    <property type="evidence" value="ECO:0007669"/>
    <property type="project" value="UniProtKB-KW"/>
</dbReference>
<evidence type="ECO:0000256" key="5">
    <source>
        <dbReference type="ARBA" id="ARBA00022840"/>
    </source>
</evidence>
<dbReference type="GO" id="GO:0016887">
    <property type="term" value="F:ATP hydrolysis activity"/>
    <property type="evidence" value="ECO:0007669"/>
    <property type="project" value="InterPro"/>
</dbReference>
<evidence type="ECO:0000256" key="4">
    <source>
        <dbReference type="ARBA" id="ARBA00022741"/>
    </source>
</evidence>
<dbReference type="FunFam" id="3.40.50.300:FF:000589">
    <property type="entry name" value="ABC transporter, ATP-binding subunit"/>
    <property type="match status" value="1"/>
</dbReference>
<feature type="domain" description="ABC transporter" evidence="8">
    <location>
        <begin position="6"/>
        <end position="236"/>
    </location>
</feature>
<dbReference type="InterPro" id="IPR050763">
    <property type="entry name" value="ABC_transporter_ATP-binding"/>
</dbReference>
<dbReference type="EMBL" id="FOMT01000003">
    <property type="protein sequence ID" value="SFE55904.1"/>
    <property type="molecule type" value="Genomic_DNA"/>
</dbReference>
<gene>
    <name evidence="9" type="ORF">SAMN05216378_3538</name>
</gene>
<dbReference type="RefSeq" id="WP_091187454.1">
    <property type="nucleotide sequence ID" value="NZ_FOMT01000003.1"/>
</dbReference>
<dbReference type="InterPro" id="IPR017871">
    <property type="entry name" value="ABC_transporter-like_CS"/>
</dbReference>
<dbReference type="GO" id="GO:0005886">
    <property type="term" value="C:plasma membrane"/>
    <property type="evidence" value="ECO:0007669"/>
    <property type="project" value="UniProtKB-SubCell"/>
</dbReference>
<evidence type="ECO:0000313" key="9">
    <source>
        <dbReference type="EMBL" id="SFE55904.1"/>
    </source>
</evidence>
<keyword evidence="7" id="KW-0472">Membrane</keyword>
<evidence type="ECO:0000256" key="3">
    <source>
        <dbReference type="ARBA" id="ARBA00022475"/>
    </source>
</evidence>
<dbReference type="Gene3D" id="3.40.50.300">
    <property type="entry name" value="P-loop containing nucleotide triphosphate hydrolases"/>
    <property type="match status" value="1"/>
</dbReference>